<evidence type="ECO:0000256" key="1">
    <source>
        <dbReference type="ARBA" id="ARBA00006484"/>
    </source>
</evidence>
<dbReference type="GO" id="GO:0005737">
    <property type="term" value="C:cytoplasm"/>
    <property type="evidence" value="ECO:0007669"/>
    <property type="project" value="TreeGrafter"/>
</dbReference>
<protein>
    <submittedName>
        <fullName evidence="5">Uncharacterized protein</fullName>
    </submittedName>
</protein>
<organism evidence="5 6">
    <name type="scientific">Cyprinus carpio</name>
    <name type="common">Common carp</name>
    <dbReference type="NCBI Taxonomy" id="7962"/>
    <lineage>
        <taxon>Eukaryota</taxon>
        <taxon>Metazoa</taxon>
        <taxon>Chordata</taxon>
        <taxon>Craniata</taxon>
        <taxon>Vertebrata</taxon>
        <taxon>Euteleostomi</taxon>
        <taxon>Actinopterygii</taxon>
        <taxon>Neopterygii</taxon>
        <taxon>Teleostei</taxon>
        <taxon>Ostariophysi</taxon>
        <taxon>Cypriniformes</taxon>
        <taxon>Cyprinidae</taxon>
        <taxon>Cyprininae</taxon>
        <taxon>Cyprinus</taxon>
    </lineage>
</organism>
<evidence type="ECO:0000313" key="5">
    <source>
        <dbReference type="Ensembl" id="ENSCCRP00010117404.1"/>
    </source>
</evidence>
<dbReference type="GO" id="GO:0019290">
    <property type="term" value="P:siderophore biosynthetic process"/>
    <property type="evidence" value="ECO:0007669"/>
    <property type="project" value="TreeGrafter"/>
</dbReference>
<dbReference type="GO" id="GO:0003858">
    <property type="term" value="F:3-hydroxybutyrate dehydrogenase activity"/>
    <property type="evidence" value="ECO:0007669"/>
    <property type="project" value="TreeGrafter"/>
</dbReference>
<dbReference type="Proteomes" id="UP000694427">
    <property type="component" value="Unplaced"/>
</dbReference>
<dbReference type="Ensembl" id="ENSCCRT00010130435.1">
    <property type="protein sequence ID" value="ENSCCRP00010117404.1"/>
    <property type="gene ID" value="ENSCCRG00010051422.1"/>
</dbReference>
<sequence>NILSMLKIVVLSRVLLLSGFCMIPGVFFYSLAFLGIKTKVVDVTKKDQVESLAKDFDYVDVLFNVAGFVHHGLSQNTLCYLFFFFVNRCVYSTFKAAIIGLTKSVAADFLEQGIRCSCICPDGQTYRYFRMRFDLMAVRLKPRLFVFIMSCQVISLS</sequence>
<dbReference type="PANTHER" id="PTHR43477">
    <property type="entry name" value="DIHYDROANTICAPSIN 7-DEHYDROGENASE"/>
    <property type="match status" value="1"/>
</dbReference>
<dbReference type="Gene3D" id="3.40.50.720">
    <property type="entry name" value="NAD(P)-binding Rossmann-like Domain"/>
    <property type="match status" value="2"/>
</dbReference>
<evidence type="ECO:0000256" key="4">
    <source>
        <dbReference type="SAM" id="Phobius"/>
    </source>
</evidence>
<evidence type="ECO:0000256" key="2">
    <source>
        <dbReference type="ARBA" id="ARBA00023002"/>
    </source>
</evidence>
<dbReference type="InterPro" id="IPR051122">
    <property type="entry name" value="SDR_DHRS6-like"/>
</dbReference>
<proteinExistence type="inferred from homology"/>
<dbReference type="SUPFAM" id="SSF51735">
    <property type="entry name" value="NAD(P)-binding Rossmann-fold domains"/>
    <property type="match status" value="1"/>
</dbReference>
<name>A0A8C1RM64_CYPCA</name>
<feature type="transmembrane region" description="Helical" evidence="4">
    <location>
        <begin position="14"/>
        <end position="36"/>
    </location>
</feature>
<keyword evidence="4" id="KW-0472">Membrane</keyword>
<accession>A0A8C1RM64</accession>
<keyword evidence="3" id="KW-0520">NAD</keyword>
<dbReference type="AlphaFoldDB" id="A0A8C1RM64"/>
<reference evidence="5" key="2">
    <citation type="submission" date="2025-09" db="UniProtKB">
        <authorList>
            <consortium name="Ensembl"/>
        </authorList>
    </citation>
    <scope>IDENTIFICATION</scope>
</reference>
<evidence type="ECO:0000313" key="6">
    <source>
        <dbReference type="Proteomes" id="UP000694427"/>
    </source>
</evidence>
<dbReference type="PANTHER" id="PTHR43477:SF4">
    <property type="entry name" value="DEHYDROGENASE_REDUCTASE SDR FAMILY MEMBER 6"/>
    <property type="match status" value="1"/>
</dbReference>
<reference evidence="5" key="1">
    <citation type="submission" date="2025-08" db="UniProtKB">
        <authorList>
            <consortium name="Ensembl"/>
        </authorList>
    </citation>
    <scope>IDENTIFICATION</scope>
</reference>
<keyword evidence="4" id="KW-1133">Transmembrane helix</keyword>
<keyword evidence="4" id="KW-0812">Transmembrane</keyword>
<keyword evidence="6" id="KW-1185">Reference proteome</keyword>
<keyword evidence="2" id="KW-0560">Oxidoreductase</keyword>
<comment type="similarity">
    <text evidence="1">Belongs to the short-chain dehydrogenases/reductases (SDR) family.</text>
</comment>
<evidence type="ECO:0000256" key="3">
    <source>
        <dbReference type="ARBA" id="ARBA00023027"/>
    </source>
</evidence>
<dbReference type="InterPro" id="IPR036291">
    <property type="entry name" value="NAD(P)-bd_dom_sf"/>
</dbReference>